<dbReference type="SUPFAM" id="SSF53335">
    <property type="entry name" value="S-adenosyl-L-methionine-dependent methyltransferases"/>
    <property type="match status" value="1"/>
</dbReference>
<dbReference type="OrthoDB" id="8399at10239"/>
<keyword evidence="4" id="KW-0808">Transferase</keyword>
<evidence type="ECO:0000313" key="7">
    <source>
        <dbReference type="EMBL" id="AKE44863.1"/>
    </source>
</evidence>
<evidence type="ECO:0000256" key="3">
    <source>
        <dbReference type="ARBA" id="ARBA00022603"/>
    </source>
</evidence>
<dbReference type="InterPro" id="IPR002052">
    <property type="entry name" value="DNA_methylase_N6_adenine_CS"/>
</dbReference>
<dbReference type="PANTHER" id="PTHR30481">
    <property type="entry name" value="DNA ADENINE METHYLASE"/>
    <property type="match status" value="1"/>
</dbReference>
<evidence type="ECO:0000256" key="6">
    <source>
        <dbReference type="ARBA" id="ARBA00047942"/>
    </source>
</evidence>
<dbReference type="InterPro" id="IPR029063">
    <property type="entry name" value="SAM-dependent_MTases_sf"/>
</dbReference>
<dbReference type="GO" id="GO:0006298">
    <property type="term" value="P:mismatch repair"/>
    <property type="evidence" value="ECO:0007669"/>
    <property type="project" value="TreeGrafter"/>
</dbReference>
<dbReference type="GO" id="GO:1904047">
    <property type="term" value="F:S-adenosyl-L-methionine binding"/>
    <property type="evidence" value="ECO:0007669"/>
    <property type="project" value="TreeGrafter"/>
</dbReference>
<dbReference type="EMBL" id="KP881232">
    <property type="protein sequence ID" value="AKE44863.1"/>
    <property type="molecule type" value="Genomic_DNA"/>
</dbReference>
<keyword evidence="3 7" id="KW-0489">Methyltransferase</keyword>
<organism evidence="7 8">
    <name type="scientific">Sinorhizobium phage phiM9</name>
    <dbReference type="NCBI Taxonomy" id="1636182"/>
    <lineage>
        <taxon>Viruses</taxon>
        <taxon>Duplodnaviria</taxon>
        <taxon>Heunggongvirae</taxon>
        <taxon>Uroviricota</taxon>
        <taxon>Caudoviricetes</taxon>
        <taxon>Pootjesviridae</taxon>
        <taxon>Emnonavirus</taxon>
        <taxon>Emnonavirus phiM9</taxon>
    </lineage>
</organism>
<dbReference type="PRINTS" id="PR00505">
    <property type="entry name" value="D12N6MTFRASE"/>
</dbReference>
<evidence type="ECO:0000256" key="2">
    <source>
        <dbReference type="ARBA" id="ARBA00011900"/>
    </source>
</evidence>
<dbReference type="GO" id="GO:0009007">
    <property type="term" value="F:site-specific DNA-methyltransferase (adenine-specific) activity"/>
    <property type="evidence" value="ECO:0007669"/>
    <property type="project" value="UniProtKB-EC"/>
</dbReference>
<dbReference type="PROSITE" id="PS00092">
    <property type="entry name" value="N6_MTASE"/>
    <property type="match status" value="1"/>
</dbReference>
<keyword evidence="5" id="KW-0949">S-adenosyl-L-methionine</keyword>
<dbReference type="InterPro" id="IPR012327">
    <property type="entry name" value="MeTrfase_D12"/>
</dbReference>
<protein>
    <recommendedName>
        <fullName evidence="2">site-specific DNA-methyltransferase (adenine-specific)</fullName>
        <ecNumber evidence="2">2.1.1.72</ecNumber>
    </recommendedName>
</protein>
<evidence type="ECO:0000313" key="8">
    <source>
        <dbReference type="Proteomes" id="UP000033804"/>
    </source>
</evidence>
<evidence type="ECO:0000256" key="4">
    <source>
        <dbReference type="ARBA" id="ARBA00022679"/>
    </source>
</evidence>
<keyword evidence="8" id="KW-1185">Reference proteome</keyword>
<dbReference type="Pfam" id="PF02086">
    <property type="entry name" value="MethyltransfD12"/>
    <property type="match status" value="1"/>
</dbReference>
<dbReference type="InterPro" id="IPR012263">
    <property type="entry name" value="M_m6A_EcoRV"/>
</dbReference>
<reference evidence="8" key="2">
    <citation type="submission" date="2015-03" db="EMBL/GenBank/DDBJ databases">
        <title>The genome and structure of Sinorhizobium meliloti phage phiM9.</title>
        <authorList>
            <person name="Johnson M.C."/>
            <person name="Tatum K.B."/>
            <person name="Lynn J.S."/>
            <person name="Brewer T.E."/>
            <person name="Washburn B.K."/>
            <person name="Stroupe M.E."/>
            <person name="Jones K.M."/>
        </authorList>
    </citation>
    <scope>NUCLEOTIDE SEQUENCE [LARGE SCALE GENOMIC DNA]</scope>
</reference>
<dbReference type="GeneID" id="26517915"/>
<dbReference type="GO" id="GO:0043565">
    <property type="term" value="F:sequence-specific DNA binding"/>
    <property type="evidence" value="ECO:0007669"/>
    <property type="project" value="TreeGrafter"/>
</dbReference>
<dbReference type="GO" id="GO:0032259">
    <property type="term" value="P:methylation"/>
    <property type="evidence" value="ECO:0007669"/>
    <property type="project" value="UniProtKB-KW"/>
</dbReference>
<dbReference type="Gene3D" id="1.10.1020.10">
    <property type="entry name" value="Adenine-specific Methyltransferase, Domain 2"/>
    <property type="match status" value="1"/>
</dbReference>
<dbReference type="InterPro" id="IPR023095">
    <property type="entry name" value="Ade_MeTrfase_dom_2"/>
</dbReference>
<comment type="similarity">
    <text evidence="1">Belongs to the N(4)/N(6)-methyltransferase family.</text>
</comment>
<dbReference type="PIRSF" id="PIRSF000398">
    <property type="entry name" value="M_m6A_EcoRV"/>
    <property type="match status" value="1"/>
</dbReference>
<dbReference type="RefSeq" id="YP_009189617.1">
    <property type="nucleotide sequence ID" value="NC_028676.1"/>
</dbReference>
<dbReference type="Proteomes" id="UP000033804">
    <property type="component" value="Segment"/>
</dbReference>
<sequence length="277" mass="32443">MNDLTPFPYQGSKRAELGKLSPLIRQNCKIVEPFVGSGIVFGELAGRAAVNDVMFELAEIWKLARKRDPEFVEFARKTLTEENRLEKVYYELRDEYNELWKQGTYNSRRVHIFFYLLFSCHAAMMRFGPNGFNTPFKLFLLNGRTYEIEKRLKTLFRYADKIDIVCQQDALDFLKGDWSDFDLIYCDPPYIESTGYDGSWSYEKLQELDSILKWHSRHGVRCIMSNYPNGGLLDWTKADHVIEHKTSRMVGTFVAEKDDVILIYGDKYDFGTHELEI</sequence>
<accession>A0A0F6R7R4</accession>
<gene>
    <name evidence="7" type="ORF">Sm_phiM9_236</name>
</gene>
<dbReference type="EC" id="2.1.1.72" evidence="2"/>
<evidence type="ECO:0000256" key="1">
    <source>
        <dbReference type="ARBA" id="ARBA00006594"/>
    </source>
</evidence>
<dbReference type="KEGG" id="vg:26517915"/>
<reference evidence="7 8" key="1">
    <citation type="journal article" date="2015" name="J. Virol.">
        <title>Sinorhizobium meliloti Phage ?M9 Defines a New Group of T4 Superfamily Phages with Unusual Genomic Features but a Common T=16 Capsid.</title>
        <authorList>
            <person name="Johnson M.C."/>
            <person name="Tatum K.B."/>
            <person name="Lynn J.S."/>
            <person name="Brewer T.E."/>
            <person name="Lu S."/>
            <person name="Washburn B.K."/>
            <person name="Stroupe M.E."/>
            <person name="Jones K.M."/>
        </authorList>
    </citation>
    <scope>NUCLEOTIDE SEQUENCE [LARGE SCALE GENOMIC DNA]</scope>
</reference>
<dbReference type="Gene3D" id="3.40.50.150">
    <property type="entry name" value="Vaccinia Virus protein VP39"/>
    <property type="match status" value="1"/>
</dbReference>
<dbReference type="GO" id="GO:0009307">
    <property type="term" value="P:DNA restriction-modification system"/>
    <property type="evidence" value="ECO:0007669"/>
    <property type="project" value="InterPro"/>
</dbReference>
<evidence type="ECO:0000256" key="5">
    <source>
        <dbReference type="ARBA" id="ARBA00022691"/>
    </source>
</evidence>
<name>A0A0F6R7R4_9CAUD</name>
<comment type="catalytic activity">
    <reaction evidence="6">
        <text>a 2'-deoxyadenosine in DNA + S-adenosyl-L-methionine = an N(6)-methyl-2'-deoxyadenosine in DNA + S-adenosyl-L-homocysteine + H(+)</text>
        <dbReference type="Rhea" id="RHEA:15197"/>
        <dbReference type="Rhea" id="RHEA-COMP:12418"/>
        <dbReference type="Rhea" id="RHEA-COMP:12419"/>
        <dbReference type="ChEBI" id="CHEBI:15378"/>
        <dbReference type="ChEBI" id="CHEBI:57856"/>
        <dbReference type="ChEBI" id="CHEBI:59789"/>
        <dbReference type="ChEBI" id="CHEBI:90615"/>
        <dbReference type="ChEBI" id="CHEBI:90616"/>
        <dbReference type="EC" id="2.1.1.72"/>
    </reaction>
</comment>
<proteinExistence type="inferred from homology"/>